<keyword evidence="2" id="KW-0472">Membrane</keyword>
<feature type="transmembrane region" description="Helical" evidence="2">
    <location>
        <begin position="104"/>
        <end position="123"/>
    </location>
</feature>
<name>A0A1H0E4B0_9ACTN</name>
<protein>
    <submittedName>
        <fullName evidence="3">Uncharacterized protein</fullName>
    </submittedName>
</protein>
<feature type="transmembrane region" description="Helical" evidence="2">
    <location>
        <begin position="39"/>
        <end position="59"/>
    </location>
</feature>
<gene>
    <name evidence="3" type="ORF">SAMN05660199_00645</name>
</gene>
<feature type="transmembrane region" description="Helical" evidence="2">
    <location>
        <begin position="162"/>
        <end position="183"/>
    </location>
</feature>
<proteinExistence type="predicted"/>
<dbReference type="Proteomes" id="UP000199088">
    <property type="component" value="Unassembled WGS sequence"/>
</dbReference>
<feature type="transmembrane region" description="Helical" evidence="2">
    <location>
        <begin position="129"/>
        <end position="150"/>
    </location>
</feature>
<dbReference type="STRING" id="1052260.SAMN05660199_00645"/>
<evidence type="ECO:0000313" key="4">
    <source>
        <dbReference type="Proteomes" id="UP000199088"/>
    </source>
</evidence>
<accession>A0A1H0E4B0</accession>
<evidence type="ECO:0000256" key="2">
    <source>
        <dbReference type="SAM" id="Phobius"/>
    </source>
</evidence>
<feature type="region of interest" description="Disordered" evidence="1">
    <location>
        <begin position="1"/>
        <end position="30"/>
    </location>
</feature>
<keyword evidence="2" id="KW-1133">Transmembrane helix</keyword>
<reference evidence="4" key="1">
    <citation type="submission" date="2016-10" db="EMBL/GenBank/DDBJ databases">
        <authorList>
            <person name="Varghese N."/>
            <person name="Submissions S."/>
        </authorList>
    </citation>
    <scope>NUCLEOTIDE SEQUENCE [LARGE SCALE GENOMIC DNA]</scope>
    <source>
        <strain evidence="4">DSM 45843</strain>
    </source>
</reference>
<evidence type="ECO:0000313" key="3">
    <source>
        <dbReference type="EMBL" id="SDN77252.1"/>
    </source>
</evidence>
<evidence type="ECO:0000256" key="1">
    <source>
        <dbReference type="SAM" id="MobiDB-lite"/>
    </source>
</evidence>
<sequence>MLTTRATQNGSVTGSRVVRPLTRRREDLDPHRAESRVSAYVYGTVLVLAAVVGCSPEAVDSGAAVTIVVGTVLSTYVAHVLAHSVGALVTGGEHRELRQAARDATPILSSGALPALVLAATALGWPPELWGQALAALVGLVRVAGIGVVYRRLRADVPFGRAVLVGAVAAGVALLVVVLKLVLTH</sequence>
<keyword evidence="4" id="KW-1185">Reference proteome</keyword>
<dbReference type="EMBL" id="FNIR01000002">
    <property type="protein sequence ID" value="SDN77252.1"/>
    <property type="molecule type" value="Genomic_DNA"/>
</dbReference>
<keyword evidence="2" id="KW-0812">Transmembrane</keyword>
<feature type="transmembrane region" description="Helical" evidence="2">
    <location>
        <begin position="65"/>
        <end position="92"/>
    </location>
</feature>
<feature type="compositionally biased region" description="Polar residues" evidence="1">
    <location>
        <begin position="1"/>
        <end position="14"/>
    </location>
</feature>
<dbReference type="AlphaFoldDB" id="A0A1H0E4B0"/>
<organism evidence="3 4">
    <name type="scientific">Klenkia soli</name>
    <dbReference type="NCBI Taxonomy" id="1052260"/>
    <lineage>
        <taxon>Bacteria</taxon>
        <taxon>Bacillati</taxon>
        <taxon>Actinomycetota</taxon>
        <taxon>Actinomycetes</taxon>
        <taxon>Geodermatophilales</taxon>
        <taxon>Geodermatophilaceae</taxon>
        <taxon>Klenkia</taxon>
    </lineage>
</organism>